<dbReference type="RefSeq" id="WP_269032447.1">
    <property type="nucleotide sequence ID" value="NZ_CP114040.1"/>
</dbReference>
<sequence length="84" mass="8761">MGDACVGLFGVPAECLGEQWCMPEPAVQVFLGCRPFTICKPNPRLVCTASDSGPRAFHTVGCTPIGFGPCEPQPSLPDGTPPPC</sequence>
<proteinExistence type="predicted"/>
<name>A0ABY7GT73_9BACT</name>
<evidence type="ECO:0000313" key="2">
    <source>
        <dbReference type="Proteomes" id="UP001164459"/>
    </source>
</evidence>
<protein>
    <submittedName>
        <fullName evidence="1">Uncharacterized protein</fullName>
    </submittedName>
</protein>
<evidence type="ECO:0000313" key="1">
    <source>
        <dbReference type="EMBL" id="WAS90113.1"/>
    </source>
</evidence>
<gene>
    <name evidence="1" type="ORF">O0S08_28295</name>
</gene>
<dbReference type="EMBL" id="CP114040">
    <property type="protein sequence ID" value="WAS90113.1"/>
    <property type="molecule type" value="Genomic_DNA"/>
</dbReference>
<organism evidence="1 2">
    <name type="scientific">Nannocystis punicea</name>
    <dbReference type="NCBI Taxonomy" id="2995304"/>
    <lineage>
        <taxon>Bacteria</taxon>
        <taxon>Pseudomonadati</taxon>
        <taxon>Myxococcota</taxon>
        <taxon>Polyangia</taxon>
        <taxon>Nannocystales</taxon>
        <taxon>Nannocystaceae</taxon>
        <taxon>Nannocystis</taxon>
    </lineage>
</organism>
<accession>A0ABY7GT73</accession>
<keyword evidence="2" id="KW-1185">Reference proteome</keyword>
<dbReference type="Proteomes" id="UP001164459">
    <property type="component" value="Chromosome"/>
</dbReference>
<reference evidence="1" key="1">
    <citation type="submission" date="2022-11" db="EMBL/GenBank/DDBJ databases">
        <title>Minimal conservation of predation-associated metabolite biosynthetic gene clusters underscores biosynthetic potential of Myxococcota including descriptions for ten novel species: Archangium lansinium sp. nov., Myxococcus landrumus sp. nov., Nannocystis bai.</title>
        <authorList>
            <person name="Ahearne A."/>
            <person name="Stevens C."/>
            <person name="Dowd S."/>
        </authorList>
    </citation>
    <scope>NUCLEOTIDE SEQUENCE</scope>
    <source>
        <strain evidence="1">Fl3</strain>
    </source>
</reference>